<dbReference type="InterPro" id="IPR042099">
    <property type="entry name" value="ANL_N_sf"/>
</dbReference>
<dbReference type="PROSITE" id="PS00455">
    <property type="entry name" value="AMP_BINDING"/>
    <property type="match status" value="1"/>
</dbReference>
<dbReference type="InterPro" id="IPR045851">
    <property type="entry name" value="AMP-bd_C_sf"/>
</dbReference>
<dbReference type="InterPro" id="IPR050237">
    <property type="entry name" value="ATP-dep_AMP-bd_enzyme"/>
</dbReference>
<gene>
    <name evidence="3" type="ORF">FHP06_11570</name>
</gene>
<dbReference type="PANTHER" id="PTHR43767">
    <property type="entry name" value="LONG-CHAIN-FATTY-ACID--COA LIGASE"/>
    <property type="match status" value="1"/>
</dbReference>
<accession>A0A5C8NET9</accession>
<evidence type="ECO:0000313" key="4">
    <source>
        <dbReference type="Proteomes" id="UP000321571"/>
    </source>
</evidence>
<dbReference type="OrthoDB" id="9803968at2"/>
<evidence type="ECO:0000313" key="3">
    <source>
        <dbReference type="EMBL" id="TXL57962.1"/>
    </source>
</evidence>
<dbReference type="AlphaFoldDB" id="A0A5C8NET9"/>
<sequence length="343" mass="35930">MTASLAPVSGEPRALLDLLRPWVRDGGDPLVIRTSGSTGEPKDVVLSHRAVLASATATHERLGGDGQWLLALPADGVAGLQVLVRSALAGTDPVVASEHDDLEAALAALDRPRRYASLVPTQLHRLDAADRLDVLTGLDALLIGGAAIDPGLLERARTAGVTVVRTYGMSETCGGCVYDGVPLRDVRMRIGDDGQVLLAGPVLFDGYAGRPFDGEWFATSDLGEIDDDGRLHVLGRMDDVVVSGGVNVPLPAVERVLRAVDAVGDAAVVGVDDEEWGAKVVAVVVPADAVCLDGCRLDELRDAVTEAGLPRTWAPRDVVLADALPLLPGGKVDRLALRRLAAR</sequence>
<keyword evidence="4" id="KW-1185">Reference proteome</keyword>
<protein>
    <submittedName>
        <fullName evidence="3">AMP-binding protein</fullName>
    </submittedName>
</protein>
<organism evidence="3 4">
    <name type="scientific">Aeromicrobium terrae</name>
    <dbReference type="NCBI Taxonomy" id="2498846"/>
    <lineage>
        <taxon>Bacteria</taxon>
        <taxon>Bacillati</taxon>
        <taxon>Actinomycetota</taxon>
        <taxon>Actinomycetes</taxon>
        <taxon>Propionibacteriales</taxon>
        <taxon>Nocardioidaceae</taxon>
        <taxon>Aeromicrobium</taxon>
    </lineage>
</organism>
<dbReference type="InterPro" id="IPR025110">
    <property type="entry name" value="AMP-bd_C"/>
</dbReference>
<dbReference type="EMBL" id="VDUX01000005">
    <property type="protein sequence ID" value="TXL57962.1"/>
    <property type="molecule type" value="Genomic_DNA"/>
</dbReference>
<dbReference type="SUPFAM" id="SSF56801">
    <property type="entry name" value="Acetyl-CoA synthetase-like"/>
    <property type="match status" value="1"/>
</dbReference>
<dbReference type="Pfam" id="PF13193">
    <property type="entry name" value="AMP-binding_C"/>
    <property type="match status" value="1"/>
</dbReference>
<dbReference type="Proteomes" id="UP000321571">
    <property type="component" value="Unassembled WGS sequence"/>
</dbReference>
<dbReference type="InterPro" id="IPR000873">
    <property type="entry name" value="AMP-dep_synth/lig_dom"/>
</dbReference>
<dbReference type="PANTHER" id="PTHR43767:SF1">
    <property type="entry name" value="NONRIBOSOMAL PEPTIDE SYNTHASE PES1 (EUROFUNG)-RELATED"/>
    <property type="match status" value="1"/>
</dbReference>
<reference evidence="3 4" key="1">
    <citation type="submission" date="2019-06" db="EMBL/GenBank/DDBJ databases">
        <title>Aeromicrobium sp. nov., isolated from a maize field.</title>
        <authorList>
            <person name="Lin S.-Y."/>
            <person name="Tsai C.-F."/>
            <person name="Young C.-C."/>
        </authorList>
    </citation>
    <scope>NUCLEOTIDE SEQUENCE [LARGE SCALE GENOMIC DNA]</scope>
    <source>
        <strain evidence="3 4">CC-CFT486</strain>
    </source>
</reference>
<feature type="domain" description="AMP-binding enzyme C-terminal" evidence="2">
    <location>
        <begin position="253"/>
        <end position="331"/>
    </location>
</feature>
<dbReference type="InterPro" id="IPR020845">
    <property type="entry name" value="AMP-binding_CS"/>
</dbReference>
<name>A0A5C8NET9_9ACTN</name>
<dbReference type="Gene3D" id="3.40.50.12780">
    <property type="entry name" value="N-terminal domain of ligase-like"/>
    <property type="match status" value="1"/>
</dbReference>
<comment type="caution">
    <text evidence="3">The sequence shown here is derived from an EMBL/GenBank/DDBJ whole genome shotgun (WGS) entry which is preliminary data.</text>
</comment>
<dbReference type="RefSeq" id="WP_147686901.1">
    <property type="nucleotide sequence ID" value="NZ_VDUX01000005.1"/>
</dbReference>
<dbReference type="Gene3D" id="3.30.300.30">
    <property type="match status" value="1"/>
</dbReference>
<evidence type="ECO:0000259" key="2">
    <source>
        <dbReference type="Pfam" id="PF13193"/>
    </source>
</evidence>
<dbReference type="Pfam" id="PF00501">
    <property type="entry name" value="AMP-binding"/>
    <property type="match status" value="1"/>
</dbReference>
<proteinExistence type="predicted"/>
<dbReference type="GO" id="GO:0016878">
    <property type="term" value="F:acid-thiol ligase activity"/>
    <property type="evidence" value="ECO:0007669"/>
    <property type="project" value="UniProtKB-ARBA"/>
</dbReference>
<evidence type="ECO:0000259" key="1">
    <source>
        <dbReference type="Pfam" id="PF00501"/>
    </source>
</evidence>
<feature type="domain" description="AMP-dependent synthetase/ligase" evidence="1">
    <location>
        <begin position="32"/>
        <end position="192"/>
    </location>
</feature>